<evidence type="ECO:0000256" key="3">
    <source>
        <dbReference type="ARBA" id="ARBA00022448"/>
    </source>
</evidence>
<name>A0ABU1D316_9BURK</name>
<evidence type="ECO:0000313" key="9">
    <source>
        <dbReference type="Proteomes" id="UP001232156"/>
    </source>
</evidence>
<dbReference type="Pfam" id="PF01297">
    <property type="entry name" value="ZnuA"/>
    <property type="match status" value="1"/>
</dbReference>
<evidence type="ECO:0000256" key="1">
    <source>
        <dbReference type="ARBA" id="ARBA00004196"/>
    </source>
</evidence>
<dbReference type="InterPro" id="IPR006128">
    <property type="entry name" value="Lipoprotein_PsaA-like"/>
</dbReference>
<evidence type="ECO:0000256" key="4">
    <source>
        <dbReference type="ARBA" id="ARBA00022723"/>
    </source>
</evidence>
<comment type="caution">
    <text evidence="8">The sequence shown here is derived from an EMBL/GenBank/DDBJ whole genome shotgun (WGS) entry which is preliminary data.</text>
</comment>
<evidence type="ECO:0000256" key="5">
    <source>
        <dbReference type="ARBA" id="ARBA00022729"/>
    </source>
</evidence>
<keyword evidence="4" id="KW-0479">Metal-binding</keyword>
<keyword evidence="5" id="KW-0732">Signal</keyword>
<dbReference type="Proteomes" id="UP001232156">
    <property type="component" value="Unassembled WGS sequence"/>
</dbReference>
<evidence type="ECO:0000256" key="2">
    <source>
        <dbReference type="ARBA" id="ARBA00011028"/>
    </source>
</evidence>
<dbReference type="PANTHER" id="PTHR42953">
    <property type="entry name" value="HIGH-AFFINITY ZINC UPTAKE SYSTEM PROTEIN ZNUA-RELATED"/>
    <property type="match status" value="1"/>
</dbReference>
<evidence type="ECO:0000256" key="6">
    <source>
        <dbReference type="RuleBase" id="RU003512"/>
    </source>
</evidence>
<reference evidence="8 9" key="1">
    <citation type="submission" date="2023-08" db="EMBL/GenBank/DDBJ databases">
        <title>Alcaligenaceae gen. nov., a novel taxon isolated from the sludge of Yixing Pesticide Factory.</title>
        <authorList>
            <person name="Ruan L."/>
        </authorList>
    </citation>
    <scope>NUCLEOTIDE SEQUENCE [LARGE SCALE GENOMIC DNA]</scope>
    <source>
        <strain evidence="8 9">LG-2</strain>
    </source>
</reference>
<dbReference type="Gene3D" id="3.40.50.1980">
    <property type="entry name" value="Nitrogenase molybdenum iron protein domain"/>
    <property type="match status" value="2"/>
</dbReference>
<keyword evidence="3 6" id="KW-0813">Transport</keyword>
<feature type="region of interest" description="Disordered" evidence="7">
    <location>
        <begin position="134"/>
        <end position="165"/>
    </location>
</feature>
<gene>
    <name evidence="8" type="ORF">Q8947_02320</name>
</gene>
<proteinExistence type="inferred from homology"/>
<dbReference type="InterPro" id="IPR006129">
    <property type="entry name" value="AdhesinB"/>
</dbReference>
<dbReference type="PRINTS" id="PR00691">
    <property type="entry name" value="ADHESINB"/>
</dbReference>
<accession>A0ABU1D316</accession>
<protein>
    <submittedName>
        <fullName evidence="8">Zinc ABC transporter substrate-binding protein</fullName>
    </submittedName>
</protein>
<dbReference type="SUPFAM" id="SSF53807">
    <property type="entry name" value="Helical backbone' metal receptor"/>
    <property type="match status" value="1"/>
</dbReference>
<organism evidence="8 9">
    <name type="scientific">Yanghanlia caeni</name>
    <dbReference type="NCBI Taxonomy" id="3064283"/>
    <lineage>
        <taxon>Bacteria</taxon>
        <taxon>Pseudomonadati</taxon>
        <taxon>Pseudomonadota</taxon>
        <taxon>Betaproteobacteria</taxon>
        <taxon>Burkholderiales</taxon>
        <taxon>Alcaligenaceae</taxon>
        <taxon>Yanghanlia</taxon>
    </lineage>
</organism>
<dbReference type="RefSeq" id="WP_347286351.1">
    <property type="nucleotide sequence ID" value="NZ_JAUZQE010000003.1"/>
</dbReference>
<dbReference type="InterPro" id="IPR006127">
    <property type="entry name" value="ZnuA-like"/>
</dbReference>
<keyword evidence="9" id="KW-1185">Reference proteome</keyword>
<comment type="subcellular location">
    <subcellularLocation>
        <location evidence="1">Cell envelope</location>
    </subcellularLocation>
</comment>
<dbReference type="PRINTS" id="PR00690">
    <property type="entry name" value="ADHESNFAMILY"/>
</dbReference>
<sequence>MPFDDLMLRHRARRRQVLLALAGGSALTAAPVWGRTPEAPLPVVATFSILGDMLREVGGERVAVTTIVGVNGDVHRFEPSPRDAKALLEARVLVLNGLDFETWLPRLVQASGFAGQQVLASDGVPVRRLNAEEGHDGHEHDAAPNDDDAHGDHAHDGHAHGEADPHAWQSLENGMIYARNIARGLAQADPRNAAYYASRAESYISRMRALDNEIRTGFAAIPKERRRVITAHDSFGYFGDAYGIEFIPVAGLSNQAEPSAADLARIVRITRESRVSGIFIENMTNPALAQQIARETGVLMGGTLYADALGPADEPAGTYLGMVSWNAGRLLYVLRQAGN</sequence>
<dbReference type="InterPro" id="IPR050492">
    <property type="entry name" value="Bact_metal-bind_prot9"/>
</dbReference>
<evidence type="ECO:0000313" key="8">
    <source>
        <dbReference type="EMBL" id="MDR4124819.1"/>
    </source>
</evidence>
<dbReference type="EMBL" id="JAUZQE010000003">
    <property type="protein sequence ID" value="MDR4124819.1"/>
    <property type="molecule type" value="Genomic_DNA"/>
</dbReference>
<evidence type="ECO:0000256" key="7">
    <source>
        <dbReference type="SAM" id="MobiDB-lite"/>
    </source>
</evidence>
<comment type="similarity">
    <text evidence="2 6">Belongs to the bacterial solute-binding protein 9 family.</text>
</comment>
<dbReference type="PANTHER" id="PTHR42953:SF1">
    <property type="entry name" value="METAL-BINDING PROTEIN HI_0362-RELATED"/>
    <property type="match status" value="1"/>
</dbReference>